<dbReference type="Pfam" id="PF14239">
    <property type="entry name" value="RRXRR"/>
    <property type="match status" value="1"/>
</dbReference>
<organism evidence="2 3">
    <name type="scientific">Anoxybacillus ayderensis</name>
    <dbReference type="NCBI Taxonomy" id="265546"/>
    <lineage>
        <taxon>Bacteria</taxon>
        <taxon>Bacillati</taxon>
        <taxon>Bacillota</taxon>
        <taxon>Bacilli</taxon>
        <taxon>Bacillales</taxon>
        <taxon>Anoxybacillaceae</taxon>
        <taxon>Anoxybacillus</taxon>
    </lineage>
</organism>
<dbReference type="InterPro" id="IPR052892">
    <property type="entry name" value="NA-targeting_endonuclease"/>
</dbReference>
<proteinExistence type="predicted"/>
<dbReference type="PANTHER" id="PTHR33877">
    <property type="entry name" value="SLL1193 PROTEIN"/>
    <property type="match status" value="1"/>
</dbReference>
<dbReference type="EMBL" id="JXTG01000002">
    <property type="protein sequence ID" value="KIP22003.1"/>
    <property type="molecule type" value="Genomic_DNA"/>
</dbReference>
<reference evidence="2 3" key="1">
    <citation type="submission" date="2015-01" db="EMBL/GenBank/DDBJ databases">
        <title>Genome sequence of Anoxybacillus ayderensis strain AB04.</title>
        <authorList>
            <person name="Belduz A.O."/>
            <person name="Canakci S."/>
            <person name="Chan K.-G."/>
            <person name="Kahar U.M."/>
            <person name="Yaakob A.S."/>
            <person name="Chan C.S."/>
            <person name="Goh K.M."/>
        </authorList>
    </citation>
    <scope>NUCLEOTIDE SEQUENCE [LARGE SCALE GENOMIC DNA]</scope>
    <source>
        <strain evidence="2 3">AB04</strain>
    </source>
</reference>
<comment type="caution">
    <text evidence="2">The sequence shown here is derived from an EMBL/GenBank/DDBJ whole genome shotgun (WGS) entry which is preliminary data.</text>
</comment>
<dbReference type="Proteomes" id="UP000032047">
    <property type="component" value="Unassembled WGS sequence"/>
</dbReference>
<dbReference type="InterPro" id="IPR003615">
    <property type="entry name" value="HNH_nuc"/>
</dbReference>
<sequence>MTCFMQRKGEYPMVFVLDTNKCPLAPCHEAVARKLLKQGKAAIYKRYPFTIILKEIVDNFRPKTPYRLKIDHGSKHTGLAILRGQEVVWLGQLDHRTDIKERIDKRRAFRRARRNRKTRYRKPRFLNRRRKDGWLPPSLESRVQNIQTWVNRLKKLCPIGYISYENTKFDTQLMRNPEISGIEYQQGTLQGYEVREYLLEKFGRKCCYCGKENVPLEVEHIIPKSRGGTDRVDNLCLACRDCNQRKGSQTAEEFGYPHIQKMVKKTLKDASVVNATRWKVYEVLKQSGCEVECGTGARTKMNRIRLDLPKTHYFDACCVGESTPNHLYFKTKEVLFIRAKGRGSRSRTNLDRYGFPRGYLARQKFFFGFQTGDMVKAVIPRGKYQGVWFGEVSCRKTGSFDIKGKDGKRIAQGINYRYVQVIQRFDGYTYRREGMNIA</sequence>
<evidence type="ECO:0000259" key="1">
    <source>
        <dbReference type="SMART" id="SM00507"/>
    </source>
</evidence>
<dbReference type="NCBIfam" id="NF040563">
    <property type="entry name" value="guided_IscB"/>
    <property type="match status" value="1"/>
</dbReference>
<accession>A0A0D0HWB5</accession>
<dbReference type="Gene3D" id="1.10.30.50">
    <property type="match status" value="1"/>
</dbReference>
<evidence type="ECO:0000313" key="3">
    <source>
        <dbReference type="Proteomes" id="UP000032047"/>
    </source>
</evidence>
<dbReference type="InterPro" id="IPR047693">
    <property type="entry name" value="RNA-guided_IscB-like"/>
</dbReference>
<dbReference type="InterPro" id="IPR029471">
    <property type="entry name" value="HNH_5"/>
</dbReference>
<dbReference type="SMART" id="SM00507">
    <property type="entry name" value="HNHc"/>
    <property type="match status" value="1"/>
</dbReference>
<feature type="domain" description="HNH nuclease" evidence="1">
    <location>
        <begin position="193"/>
        <end position="244"/>
    </location>
</feature>
<gene>
    <name evidence="2" type="ORF">JV16_00550</name>
</gene>
<evidence type="ECO:0000313" key="2">
    <source>
        <dbReference type="EMBL" id="KIP22003.1"/>
    </source>
</evidence>
<keyword evidence="3" id="KW-1185">Reference proteome</keyword>
<dbReference type="PATRIC" id="fig|265546.4.peg.568"/>
<dbReference type="AlphaFoldDB" id="A0A0D0HWB5"/>
<dbReference type="Pfam" id="PF14279">
    <property type="entry name" value="HNH_5"/>
    <property type="match status" value="1"/>
</dbReference>
<name>A0A0D0HWB5_9BACL</name>
<dbReference type="PANTHER" id="PTHR33877:SF2">
    <property type="entry name" value="OS07G0170200 PROTEIN"/>
    <property type="match status" value="1"/>
</dbReference>
<dbReference type="InterPro" id="IPR025938">
    <property type="entry name" value="RRXRR_dom"/>
</dbReference>
<protein>
    <recommendedName>
        <fullName evidence="1">HNH nuclease domain-containing protein</fullName>
    </recommendedName>
</protein>
<dbReference type="CDD" id="cd00085">
    <property type="entry name" value="HNHc"/>
    <property type="match status" value="1"/>
</dbReference>